<accession>A0ABP0V7T0</accession>
<reference evidence="1" key="1">
    <citation type="submission" date="2024-02" db="EMBL/GenBank/DDBJ databases">
        <authorList>
            <consortium name="ELIXIR-Norway"/>
            <consortium name="Elixir Norway"/>
        </authorList>
    </citation>
    <scope>NUCLEOTIDE SEQUENCE</scope>
</reference>
<sequence>MSQLGRTIAAELVAVPVSLAINHAIDNKLAKAEKPGLLNRFMRWNLKVGRNPYYIGAVVGLNLGLAAYVDYCFKQQTEQRELERCLGVRL</sequence>
<evidence type="ECO:0000313" key="1">
    <source>
        <dbReference type="EMBL" id="CAK9249597.1"/>
    </source>
</evidence>
<name>A0ABP0V7T0_9BRYO</name>
<evidence type="ECO:0000313" key="2">
    <source>
        <dbReference type="Proteomes" id="UP001497444"/>
    </source>
</evidence>
<protein>
    <submittedName>
        <fullName evidence="1">Uncharacterized protein</fullName>
    </submittedName>
</protein>
<comment type="caution">
    <text evidence="1">The sequence shown here is derived from an EMBL/GenBank/DDBJ whole genome shotgun (WGS) entry which is preliminary data.</text>
</comment>
<gene>
    <name evidence="1" type="ORF">CSSPJE1EN1_LOCUS24975</name>
</gene>
<keyword evidence="2" id="KW-1185">Reference proteome</keyword>
<proteinExistence type="predicted"/>
<dbReference type="EMBL" id="CAXAQS010000008">
    <property type="protein sequence ID" value="CAK9249597.1"/>
    <property type="molecule type" value="Genomic_DNA"/>
</dbReference>
<organism evidence="1 2">
    <name type="scientific">Sphagnum jensenii</name>
    <dbReference type="NCBI Taxonomy" id="128206"/>
    <lineage>
        <taxon>Eukaryota</taxon>
        <taxon>Viridiplantae</taxon>
        <taxon>Streptophyta</taxon>
        <taxon>Embryophyta</taxon>
        <taxon>Bryophyta</taxon>
        <taxon>Sphagnophytina</taxon>
        <taxon>Sphagnopsida</taxon>
        <taxon>Sphagnales</taxon>
        <taxon>Sphagnaceae</taxon>
        <taxon>Sphagnum</taxon>
    </lineage>
</organism>
<dbReference type="Proteomes" id="UP001497444">
    <property type="component" value="Unassembled WGS sequence"/>
</dbReference>